<dbReference type="AlphaFoldDB" id="A0A917XT60"/>
<dbReference type="Proteomes" id="UP000600365">
    <property type="component" value="Unassembled WGS sequence"/>
</dbReference>
<feature type="region of interest" description="Disordered" evidence="1">
    <location>
        <begin position="257"/>
        <end position="298"/>
    </location>
</feature>
<keyword evidence="4" id="KW-1185">Reference proteome</keyword>
<keyword evidence="2" id="KW-0812">Transmembrane</keyword>
<feature type="transmembrane region" description="Helical" evidence="2">
    <location>
        <begin position="119"/>
        <end position="139"/>
    </location>
</feature>
<keyword evidence="2" id="KW-0472">Membrane</keyword>
<comment type="caution">
    <text evidence="3">The sequence shown here is derived from an EMBL/GenBank/DDBJ whole genome shotgun (WGS) entry which is preliminary data.</text>
</comment>
<protein>
    <submittedName>
        <fullName evidence="3">Uncharacterized protein</fullName>
    </submittedName>
</protein>
<dbReference type="EMBL" id="BMMM01000001">
    <property type="protein sequence ID" value="GGN52550.1"/>
    <property type="molecule type" value="Genomic_DNA"/>
</dbReference>
<evidence type="ECO:0000313" key="4">
    <source>
        <dbReference type="Proteomes" id="UP000600365"/>
    </source>
</evidence>
<evidence type="ECO:0000313" key="3">
    <source>
        <dbReference type="EMBL" id="GGN52550.1"/>
    </source>
</evidence>
<feature type="compositionally biased region" description="Basic and acidic residues" evidence="1">
    <location>
        <begin position="276"/>
        <end position="298"/>
    </location>
</feature>
<reference evidence="3 4" key="1">
    <citation type="journal article" date="2014" name="Int. J. Syst. Evol. Microbiol.">
        <title>Complete genome sequence of Corynebacterium casei LMG S-19264T (=DSM 44701T), isolated from a smear-ripened cheese.</title>
        <authorList>
            <consortium name="US DOE Joint Genome Institute (JGI-PGF)"/>
            <person name="Walter F."/>
            <person name="Albersmeier A."/>
            <person name="Kalinowski J."/>
            <person name="Ruckert C."/>
        </authorList>
    </citation>
    <scope>NUCLEOTIDE SEQUENCE [LARGE SCALE GENOMIC DNA]</scope>
    <source>
        <strain evidence="3 4">CGMCC 4.7111</strain>
    </source>
</reference>
<gene>
    <name evidence="3" type="ORF">GCM10011579_009730</name>
</gene>
<keyword evidence="2" id="KW-1133">Transmembrane helix</keyword>
<accession>A0A917XT60</accession>
<feature type="transmembrane region" description="Helical" evidence="2">
    <location>
        <begin position="212"/>
        <end position="237"/>
    </location>
</feature>
<feature type="transmembrane region" description="Helical" evidence="2">
    <location>
        <begin position="145"/>
        <end position="166"/>
    </location>
</feature>
<sequence>MLRVINRFQRIVGFDRSMALSSSALTAMIPLAILSGVVLGTFTDYNAAERVITRYGLTDGGADAVRSLFSPAGKTSTSVGLFGVVFLLISLLSFARAAQRLFEQTWQLKPLSVRNTRNGLWWILALGGYTTATAWLHAVLDGGRLGLAAAVCGVPVTVVFLVWSGRLLSAKRIDGPDLLPFGIIAAVLAGLYSVGAAIYLPHLFNSSASRYGAVGAVFAMLSALFGAMLVVVASAAVGREVRDELTRIRAGQRPSDNEIRRQWDSVVEQSRSRWRTAREQVPHRRSKDSDSSKDSDNS</sequence>
<name>A0A917XT60_9ACTN</name>
<evidence type="ECO:0000256" key="1">
    <source>
        <dbReference type="SAM" id="MobiDB-lite"/>
    </source>
</evidence>
<feature type="transmembrane region" description="Helical" evidence="2">
    <location>
        <begin position="79"/>
        <end position="98"/>
    </location>
</feature>
<feature type="transmembrane region" description="Helical" evidence="2">
    <location>
        <begin position="20"/>
        <end position="42"/>
    </location>
</feature>
<proteinExistence type="predicted"/>
<organism evidence="3 4">
    <name type="scientific">Streptomyces albiflavescens</name>
    <dbReference type="NCBI Taxonomy" id="1623582"/>
    <lineage>
        <taxon>Bacteria</taxon>
        <taxon>Bacillati</taxon>
        <taxon>Actinomycetota</taxon>
        <taxon>Actinomycetes</taxon>
        <taxon>Kitasatosporales</taxon>
        <taxon>Streptomycetaceae</taxon>
        <taxon>Streptomyces</taxon>
    </lineage>
</organism>
<feature type="transmembrane region" description="Helical" evidence="2">
    <location>
        <begin position="178"/>
        <end position="200"/>
    </location>
</feature>
<evidence type="ECO:0000256" key="2">
    <source>
        <dbReference type="SAM" id="Phobius"/>
    </source>
</evidence>